<dbReference type="Proteomes" id="UP000596381">
    <property type="component" value="Segment"/>
</dbReference>
<evidence type="ECO:0000313" key="1">
    <source>
        <dbReference type="EMBL" id="QQV92255.1"/>
    </source>
</evidence>
<keyword evidence="2" id="KW-1185">Reference proteome</keyword>
<accession>A0A7U0GBR5</accession>
<protein>
    <submittedName>
        <fullName evidence="1">Uncharacterized protein</fullName>
    </submittedName>
</protein>
<organism evidence="1 2">
    <name type="scientific">Klebsiella phage vB_KpM_FBKp24</name>
    <dbReference type="NCBI Taxonomy" id="2801834"/>
    <lineage>
        <taxon>Viruses</taxon>
        <taxon>Duplodnaviria</taxon>
        <taxon>Heunggongvirae</taxon>
        <taxon>Uroviricota</taxon>
        <taxon>Caudoviricetes</taxon>
        <taxon>Chimalliviridae</taxon>
        <taxon>Maaswegvirus</taxon>
        <taxon>Maaswegvirus Kp24</taxon>
    </lineage>
</organism>
<reference evidence="1 2" key="1">
    <citation type="submission" date="2020-12" db="EMBL/GenBank/DDBJ databases">
        <title>Genomic characterization of four novel bacteriophages infecting Klebsiella pneumoniae.</title>
        <authorList>
            <person name="Estrada Bonilla B."/>
            <person name="Costa A.R."/>
            <person name="van Rossum T."/>
            <person name="Hagedoorn S."/>
            <person name="Wallinga H."/>
            <person name="Xiao M."/>
            <person name="Song W."/>
            <person name="Haas P.-J."/>
            <person name="Nobrega F.L."/>
            <person name="Brouns S.J.J."/>
        </authorList>
    </citation>
    <scope>NUCLEOTIDE SEQUENCE [LARGE SCALE GENOMIC DNA]</scope>
</reference>
<dbReference type="EMBL" id="MW394391">
    <property type="protein sequence ID" value="QQV92255.1"/>
    <property type="molecule type" value="Genomic_DNA"/>
</dbReference>
<proteinExistence type="predicted"/>
<gene>
    <name evidence="1" type="ORF">vBKpMFBKp24_143</name>
</gene>
<sequence>MKRLLLLTLLSLFSVNAMAFYFGPVQRVTPIGYDNYTVVEMFVDSKESSDFVFRVEDKKIADKNGVPYKKYVFGGERATFPIKVNNKFIRERSNGKKYVMICAMQVVPQSEIQPEACFNVDLE</sequence>
<evidence type="ECO:0000313" key="2">
    <source>
        <dbReference type="Proteomes" id="UP000596381"/>
    </source>
</evidence>
<name>A0A7U0GBR5_9CAUD</name>